<evidence type="ECO:0000313" key="2">
    <source>
        <dbReference type="Proteomes" id="UP001280581"/>
    </source>
</evidence>
<dbReference type="Proteomes" id="UP001280581">
    <property type="component" value="Unassembled WGS sequence"/>
</dbReference>
<gene>
    <name evidence="1" type="ORF">GRF29_44g966898</name>
</gene>
<sequence length="1030" mass="113474">MDNIATPIFSKLNPALLSVPQELTVAAANFNLDFSLMKVEAPKEFLGVGDALSAQRRGDAEEGQIHITARKLGALFEALAPPVPHLYQAYGKRASAISKRANTEPHKGINTGIFSHQVGPDGASIWAAATSGTGAIAIHLLACMLARILKTAEAISVWVELVEHRKQQINDSAIESIATLMASKQSFSRQQLASWDASARSWLQTADADRRVQQTQLMLIINNVRLPVNSKTDTYGSVLEAWKSGMIAMDRLAQGIPQQVQEGAILLAMSSWHLYPNMQVLLEEIKDIEQHDELMAGALLTIPAYGAVHNKEGVFWSLPLAKMRYYSAPVVVERQLASTTSRITIQELWIIVLGIFFSQWQSFCPSIERLCGIIIQLSTLVNQPRITIKWLKFLEDAAQEFMNCSDLDRSQSKKLLRLGMRWCSAFLNSAQKNTPNLFGLDQFSTLLSFIKPMEEKISILREIATTLRAEPQDLLIRYQRTHCQACYPCVSSEGPECACAQAGVICTMACHLNKDGLVACNSSRVVLESIGKESREGHRCPQDELCPGCFLPSLSKAIEQTGERCAIVQSDEVICIDDWSFKLEPRSFDGEPVYTILLGDVDDVAIYAAAGAKIKRGSMTAFGSNAKIDEVQRFLSSPSLNIEALQSYLGSWWDGVSGGTGYNQQKCSLQALTFVTELYGTLKGATVSIEVAEKPLYEALWAQWVSRSSEQKTSTSRRDSVSLESPLSAKIIVPPSWGFEFEESRSSYGESPTEVSYGENPTEEKVVHDSENRLAATFACLAMLETGELNIDPRILRGVLALSHGDSIYVRSDMISDPHDHDGMSSHPIRRVFGNLGRSGMAFLLPPSEPKLGGFDISSWRLINHHPFDGKLEDRFRGTSLHLSFTDFELPIDVGSRGLRDRLVCLLECVVSANDQGNHIGDLDINAIFRNDSLVMAPKCTHEKDSTSPAGEEAGKSEQKQELVAIDSWAEFFDLPDTAGIFRAKGNWQARLAAATASMQQGNKAILLPRQACLECLETIDASQFDLIIA</sequence>
<proteinExistence type="predicted"/>
<organism evidence="1 2">
    <name type="scientific">Pseudopithomyces chartarum</name>
    <dbReference type="NCBI Taxonomy" id="1892770"/>
    <lineage>
        <taxon>Eukaryota</taxon>
        <taxon>Fungi</taxon>
        <taxon>Dikarya</taxon>
        <taxon>Ascomycota</taxon>
        <taxon>Pezizomycotina</taxon>
        <taxon>Dothideomycetes</taxon>
        <taxon>Pleosporomycetidae</taxon>
        <taxon>Pleosporales</taxon>
        <taxon>Massarineae</taxon>
        <taxon>Didymosphaeriaceae</taxon>
        <taxon>Pseudopithomyces</taxon>
    </lineage>
</organism>
<accession>A0AAN6RJ40</accession>
<dbReference type="EMBL" id="WVTA01000005">
    <property type="protein sequence ID" value="KAK3209884.1"/>
    <property type="molecule type" value="Genomic_DNA"/>
</dbReference>
<dbReference type="AlphaFoldDB" id="A0AAN6RJ40"/>
<protein>
    <submittedName>
        <fullName evidence="1">Uncharacterized protein</fullName>
    </submittedName>
</protein>
<name>A0AAN6RJ40_9PLEO</name>
<reference evidence="1 2" key="1">
    <citation type="submission" date="2021-02" db="EMBL/GenBank/DDBJ databases">
        <title>Genome assembly of Pseudopithomyces chartarum.</title>
        <authorList>
            <person name="Jauregui R."/>
            <person name="Singh J."/>
            <person name="Voisey C."/>
        </authorList>
    </citation>
    <scope>NUCLEOTIDE SEQUENCE [LARGE SCALE GENOMIC DNA]</scope>
    <source>
        <strain evidence="1 2">AGR01</strain>
    </source>
</reference>
<comment type="caution">
    <text evidence="1">The sequence shown here is derived from an EMBL/GenBank/DDBJ whole genome shotgun (WGS) entry which is preliminary data.</text>
</comment>
<evidence type="ECO:0000313" key="1">
    <source>
        <dbReference type="EMBL" id="KAK3209884.1"/>
    </source>
</evidence>
<keyword evidence="2" id="KW-1185">Reference proteome</keyword>